<dbReference type="AlphaFoldDB" id="A0A857MI01"/>
<sequence>MGGGYTTLNNIAADPGPVAVRPRNVEFNCSGAPLQWIPGHPVSSHFVSAFNLILPECEEWFVRVFSEALGHVDDEILRETMRGFIGQEAQHSRVHGNVLDTFFAENGVDTTEFTGQMRWVFRRVLRIPSRLSARRRRKHLISQLWLIAAIEHFTAIFGDFLLNNSWEEYGAHPGLVDIYRWHGAEEVEHRCVAHDVATYFGDGPLRRFWAMLAAFPLIISVVIRGVHLINTGENSGAPKSEIAMWRALHADAELGLAPDFGRVLRSVLTFVGPGYNPQDVGSTAQAVAYLSRMHVTRVAS</sequence>
<accession>A0A857MI01</accession>
<name>A0A857MI01_9ACTN</name>
<dbReference type="GO" id="GO:0016787">
    <property type="term" value="F:hydrolase activity"/>
    <property type="evidence" value="ECO:0007669"/>
    <property type="project" value="UniProtKB-KW"/>
</dbReference>
<reference evidence="1" key="1">
    <citation type="journal article" date="2021" name="Nat. Microbiol.">
        <title>Cocultivation of an ultrasmall environmental parasitic bacterium with lytic ability against bacteria associated with wastewater foams.</title>
        <authorList>
            <person name="Batinovic S."/>
            <person name="Rose J.J.A."/>
            <person name="Ratcliffe J."/>
            <person name="Seviour R.J."/>
            <person name="Petrovski S."/>
        </authorList>
    </citation>
    <scope>NUCLEOTIDE SEQUENCE</scope>
    <source>
        <strain evidence="1">CON44</strain>
    </source>
</reference>
<dbReference type="PANTHER" id="PTHR39456:SF1">
    <property type="entry name" value="METAL-DEPENDENT HYDROLASE"/>
    <property type="match status" value="1"/>
</dbReference>
<dbReference type="EMBL" id="CP045810">
    <property type="protein sequence ID" value="QHN42186.1"/>
    <property type="molecule type" value="Genomic_DNA"/>
</dbReference>
<evidence type="ECO:0000313" key="1">
    <source>
        <dbReference type="EMBL" id="QHN42186.1"/>
    </source>
</evidence>
<dbReference type="PIRSF" id="PIRSF007580">
    <property type="entry name" value="UCP07580"/>
    <property type="match status" value="1"/>
</dbReference>
<dbReference type="PANTHER" id="PTHR39456">
    <property type="entry name" value="METAL-DEPENDENT HYDROLASE"/>
    <property type="match status" value="1"/>
</dbReference>
<keyword evidence="1" id="KW-0378">Hydrolase</keyword>
<organism evidence="1">
    <name type="scientific">Gordonia amarae</name>
    <dbReference type="NCBI Taxonomy" id="36821"/>
    <lineage>
        <taxon>Bacteria</taxon>
        <taxon>Bacillati</taxon>
        <taxon>Actinomycetota</taxon>
        <taxon>Actinomycetes</taxon>
        <taxon>Mycobacteriales</taxon>
        <taxon>Gordoniaceae</taxon>
        <taxon>Gordonia</taxon>
    </lineage>
</organism>
<dbReference type="Pfam" id="PF10118">
    <property type="entry name" value="Metal_hydrol"/>
    <property type="match status" value="1"/>
</dbReference>
<proteinExistence type="predicted"/>
<protein>
    <submittedName>
        <fullName evidence="1">Metal-dependent hydrolase</fullName>
    </submittedName>
</protein>
<dbReference type="InterPro" id="IPR016516">
    <property type="entry name" value="UCP07580"/>
</dbReference>
<gene>
    <name evidence="1" type="ORF">GII30_20565</name>
</gene>